<proteinExistence type="predicted"/>
<comment type="caution">
    <text evidence="1">The sequence shown here is derived from an EMBL/GenBank/DDBJ whole genome shotgun (WGS) entry which is preliminary data.</text>
</comment>
<keyword evidence="2" id="KW-1185">Reference proteome</keyword>
<gene>
    <name evidence="1" type="ORF">BDR25DRAFT_289796</name>
</gene>
<organism evidence="1 2">
    <name type="scientific">Lindgomyces ingoldianus</name>
    <dbReference type="NCBI Taxonomy" id="673940"/>
    <lineage>
        <taxon>Eukaryota</taxon>
        <taxon>Fungi</taxon>
        <taxon>Dikarya</taxon>
        <taxon>Ascomycota</taxon>
        <taxon>Pezizomycotina</taxon>
        <taxon>Dothideomycetes</taxon>
        <taxon>Pleosporomycetidae</taxon>
        <taxon>Pleosporales</taxon>
        <taxon>Lindgomycetaceae</taxon>
        <taxon>Lindgomyces</taxon>
    </lineage>
</organism>
<dbReference type="EMBL" id="MU003514">
    <property type="protein sequence ID" value="KAF2468853.1"/>
    <property type="molecule type" value="Genomic_DNA"/>
</dbReference>
<evidence type="ECO:0000313" key="1">
    <source>
        <dbReference type="EMBL" id="KAF2468853.1"/>
    </source>
</evidence>
<evidence type="ECO:0000313" key="2">
    <source>
        <dbReference type="Proteomes" id="UP000799755"/>
    </source>
</evidence>
<accession>A0ACB6QPD5</accession>
<dbReference type="Proteomes" id="UP000799755">
    <property type="component" value="Unassembled WGS sequence"/>
</dbReference>
<sequence>MTRRTTAFVSKRPHHKSRGGCLICKRKRIKCDEAQPQCGYCALRKLECIYSLEMKRQTACVSPKISSTALYQATTQDEELGSPFLQTPTWLIPAAMSSAGQLTKADLELLYHYKTVTWKSITVRKEEIIHKINRDMLPQMGMSHSYLLFALLGITAAQLNQVSPSIQNENLMTFYRHKTLTAYNRTIQNITTNNYESLLLTSMLLQVLVPHPDATANDDEMFKWVSLFLSMTQGLRILASLKWSSGIEKLSVFPIFRRELWTLPPPPLTNTPPDSRTYTPTDTELGQTPEYPNPPAPWGRPHSGQHPAPAFLPPPLLTLLHSLVDPPTPLPSSPLDLHPPIILPMLHALSPIFLSLYHFHITPDVYVRIVVFPTFMPPEFISLVKAREPRALVIIAWWFAFVRLVPNMWWMKDLIPRLLQAVSNEVVRSNQRVLVGAVEDAYRVVRLTEKRGREVGARGVFEGWEGVCWDDGGMGGVFEEK</sequence>
<name>A0ACB6QPD5_9PLEO</name>
<reference evidence="1" key="1">
    <citation type="journal article" date="2020" name="Stud. Mycol.">
        <title>101 Dothideomycetes genomes: a test case for predicting lifestyles and emergence of pathogens.</title>
        <authorList>
            <person name="Haridas S."/>
            <person name="Albert R."/>
            <person name="Binder M."/>
            <person name="Bloem J."/>
            <person name="Labutti K."/>
            <person name="Salamov A."/>
            <person name="Andreopoulos B."/>
            <person name="Baker S."/>
            <person name="Barry K."/>
            <person name="Bills G."/>
            <person name="Bluhm B."/>
            <person name="Cannon C."/>
            <person name="Castanera R."/>
            <person name="Culley D."/>
            <person name="Daum C."/>
            <person name="Ezra D."/>
            <person name="Gonzalez J."/>
            <person name="Henrissat B."/>
            <person name="Kuo A."/>
            <person name="Liang C."/>
            <person name="Lipzen A."/>
            <person name="Lutzoni F."/>
            <person name="Magnuson J."/>
            <person name="Mondo S."/>
            <person name="Nolan M."/>
            <person name="Ohm R."/>
            <person name="Pangilinan J."/>
            <person name="Park H.-J."/>
            <person name="Ramirez L."/>
            <person name="Alfaro M."/>
            <person name="Sun H."/>
            <person name="Tritt A."/>
            <person name="Yoshinaga Y."/>
            <person name="Zwiers L.-H."/>
            <person name="Turgeon B."/>
            <person name="Goodwin S."/>
            <person name="Spatafora J."/>
            <person name="Crous P."/>
            <person name="Grigoriev I."/>
        </authorList>
    </citation>
    <scope>NUCLEOTIDE SEQUENCE</scope>
    <source>
        <strain evidence="1">ATCC 200398</strain>
    </source>
</reference>
<protein>
    <submittedName>
        <fullName evidence="1">Uncharacterized protein</fullName>
    </submittedName>
</protein>